<dbReference type="InterPro" id="IPR002213">
    <property type="entry name" value="UDP_glucos_trans"/>
</dbReference>
<evidence type="ECO:0000256" key="3">
    <source>
        <dbReference type="RuleBase" id="RU003718"/>
    </source>
</evidence>
<dbReference type="Gramene" id="TraesCAD_scaffold_014331_01G000500.1">
    <property type="protein sequence ID" value="TraesCAD_scaffold_014331_01G000500.1"/>
    <property type="gene ID" value="TraesCAD_scaffold_014331_01G000500"/>
</dbReference>
<dbReference type="EnsemblPlants" id="TraesCS7D02G171100.1">
    <property type="protein sequence ID" value="TraesCS7D02G171100.1.cds1"/>
    <property type="gene ID" value="TraesCS7D02G171100"/>
</dbReference>
<keyword evidence="6" id="KW-1185">Reference proteome</keyword>
<accession>A0A3B6TN18</accession>
<dbReference type="OrthoDB" id="5835829at2759"/>
<dbReference type="Gramene" id="TraesCS7D02G171100.1">
    <property type="protein sequence ID" value="TraesCS7D02G171100.1.cds1"/>
    <property type="gene ID" value="TraesCS7D02G171100"/>
</dbReference>
<dbReference type="GO" id="GO:0035251">
    <property type="term" value="F:UDP-glucosyltransferase activity"/>
    <property type="evidence" value="ECO:0000318"/>
    <property type="project" value="GO_Central"/>
</dbReference>
<dbReference type="InterPro" id="IPR035595">
    <property type="entry name" value="UDP_glycos_trans_CS"/>
</dbReference>
<evidence type="ECO:0000256" key="1">
    <source>
        <dbReference type="ARBA" id="ARBA00009995"/>
    </source>
</evidence>
<dbReference type="Gramene" id="TraesCS7D03G0387900.1">
    <property type="protein sequence ID" value="TraesCS7D03G0387900.1.CDS1"/>
    <property type="gene ID" value="TraesCS7D03G0387900"/>
</dbReference>
<dbReference type="SMR" id="A0A3B6TN18"/>
<dbReference type="PANTHER" id="PTHR48047:SF68">
    <property type="entry name" value="GLYCOSYLTRANSFERASE"/>
    <property type="match status" value="1"/>
</dbReference>
<dbReference type="Pfam" id="PF00201">
    <property type="entry name" value="UDPGT"/>
    <property type="match status" value="1"/>
</dbReference>
<dbReference type="EC" id="2.4.1.-" evidence="4"/>
<dbReference type="STRING" id="4565.A0A3B6TN18"/>
<reference evidence="5" key="2">
    <citation type="submission" date="2018-10" db="UniProtKB">
        <authorList>
            <consortium name="EnsemblPlants"/>
        </authorList>
    </citation>
    <scope>IDENTIFICATION</scope>
</reference>
<keyword evidence="3" id="KW-0328">Glycosyltransferase</keyword>
<protein>
    <recommendedName>
        <fullName evidence="4">Glycosyltransferase</fullName>
        <ecNumber evidence="4">2.4.1.-</ecNumber>
    </recommendedName>
</protein>
<comment type="similarity">
    <text evidence="1 3">Belongs to the UDP-glycosyltransferase family.</text>
</comment>
<dbReference type="Proteomes" id="UP000019116">
    <property type="component" value="Chromosome 7D"/>
</dbReference>
<dbReference type="SUPFAM" id="SSF53756">
    <property type="entry name" value="UDP-Glycosyltransferase/glycogen phosphorylase"/>
    <property type="match status" value="1"/>
</dbReference>
<reference evidence="5" key="1">
    <citation type="submission" date="2018-08" db="EMBL/GenBank/DDBJ databases">
        <authorList>
            <person name="Rossello M."/>
        </authorList>
    </citation>
    <scope>NUCLEOTIDE SEQUENCE [LARGE SCALE GENOMIC DNA]</scope>
    <source>
        <strain evidence="5">cv. Chinese Spring</strain>
    </source>
</reference>
<evidence type="ECO:0000256" key="4">
    <source>
        <dbReference type="RuleBase" id="RU362057"/>
    </source>
</evidence>
<evidence type="ECO:0000313" key="6">
    <source>
        <dbReference type="Proteomes" id="UP000019116"/>
    </source>
</evidence>
<proteinExistence type="inferred from homology"/>
<dbReference type="CDD" id="cd03784">
    <property type="entry name" value="GT1_Gtf-like"/>
    <property type="match status" value="1"/>
</dbReference>
<sequence length="560" mass="60312">MPAPARMAGGVRRIQNSAFFLRHGAKRTSDSPRHRQTHQYRAISPTSTGRAAGMACQGAPNGRGNATGAGADDVGSAVKAHFVLVPLMYQGHVIPAVDTALLLATHGALASVVATPSNAARIRPTVDLARRSGLPIRLVELPLDCAAEGLPEGADDVDKIPPGLAPNYFRALALLAEPLERHLHAHPPYPTCIVSDFCHPWTVQVAANLKVPRLNFFSMCAFSLLCQHNVERYNAYDAVADDNEPVVVPGVEKRIEVTRAQAPGFFRAPGFEKIADQIELAQGEADGAVVNSFLEMEPEYVAGYAAARKMKVWTIGPVSLYHQHAATLAKRGNTTTAIDADECLRWLEGKEPNTVLYVSFGSIVHADPKQVIELGLGLEGSGHPFVWVLKNPAQYGEDVREFLQDLEERVAGRGMLVRGWSPQVLILNHAAVGGFVTHCGWNSTMEAIAAGLPVVTWPHFSDQFLNEKLAVEVLGIGVGVGIKEPLMWMSKKEIVVGREVVEAAIRSIMDGGEEGKERRRKALALSEKARAAVQKGGSSLGNLLDLIKHFEADAGGCTTD</sequence>
<dbReference type="Gene3D" id="3.40.50.2000">
    <property type="entry name" value="Glycogen Phosphorylase B"/>
    <property type="match status" value="2"/>
</dbReference>
<dbReference type="Gramene" id="TraesROB_scaffold_028489_01G000400.1">
    <property type="protein sequence ID" value="TraesROB_scaffold_028489_01G000400.1"/>
    <property type="gene ID" value="TraesROB_scaffold_028489_01G000400"/>
</dbReference>
<dbReference type="Gramene" id="TraesCLE_scaffold_029318_01G000300.1">
    <property type="protein sequence ID" value="TraesCLE_scaffold_029318_01G000300.1"/>
    <property type="gene ID" value="TraesCLE_scaffold_029318_01G000300"/>
</dbReference>
<keyword evidence="2 3" id="KW-0808">Transferase</keyword>
<dbReference type="OMA" id="TISCFTL"/>
<dbReference type="FunFam" id="3.40.50.2000:FF:000047">
    <property type="entry name" value="Glycosyltransferase"/>
    <property type="match status" value="1"/>
</dbReference>
<organism evidence="5">
    <name type="scientific">Triticum aestivum</name>
    <name type="common">Wheat</name>
    <dbReference type="NCBI Taxonomy" id="4565"/>
    <lineage>
        <taxon>Eukaryota</taxon>
        <taxon>Viridiplantae</taxon>
        <taxon>Streptophyta</taxon>
        <taxon>Embryophyta</taxon>
        <taxon>Tracheophyta</taxon>
        <taxon>Spermatophyta</taxon>
        <taxon>Magnoliopsida</taxon>
        <taxon>Liliopsida</taxon>
        <taxon>Poales</taxon>
        <taxon>Poaceae</taxon>
        <taxon>BOP clade</taxon>
        <taxon>Pooideae</taxon>
        <taxon>Triticodae</taxon>
        <taxon>Triticeae</taxon>
        <taxon>Triticinae</taxon>
        <taxon>Triticum</taxon>
    </lineage>
</organism>
<dbReference type="PROSITE" id="PS00375">
    <property type="entry name" value="UDPGT"/>
    <property type="match status" value="1"/>
</dbReference>
<dbReference type="Gramene" id="TraesWEE_scaffold_051783_01G000100.1">
    <property type="protein sequence ID" value="TraesWEE_scaffold_051783_01G000100.1"/>
    <property type="gene ID" value="TraesWEE_scaffold_051783_01G000100"/>
</dbReference>
<dbReference type="PANTHER" id="PTHR48047">
    <property type="entry name" value="GLYCOSYLTRANSFERASE"/>
    <property type="match status" value="1"/>
</dbReference>
<evidence type="ECO:0000256" key="2">
    <source>
        <dbReference type="ARBA" id="ARBA00022679"/>
    </source>
</evidence>
<dbReference type="AlphaFoldDB" id="A0A3B6TN18"/>
<name>A0A3B6TN18_WHEAT</name>
<evidence type="ECO:0000313" key="5">
    <source>
        <dbReference type="EnsemblPlants" id="TraesCS7D02G171100.1.cds1"/>
    </source>
</evidence>